<dbReference type="SUPFAM" id="SSF53244">
    <property type="entry name" value="MurD-like peptide ligases, peptide-binding domain"/>
    <property type="match status" value="1"/>
</dbReference>
<dbReference type="InterPro" id="IPR036615">
    <property type="entry name" value="Mur_ligase_C_dom_sf"/>
</dbReference>
<evidence type="ECO:0000259" key="1">
    <source>
        <dbReference type="Pfam" id="PF02875"/>
    </source>
</evidence>
<feature type="domain" description="Mur ligase C-terminal" evidence="1">
    <location>
        <begin position="2"/>
        <end position="94"/>
    </location>
</feature>
<feature type="non-terminal residue" evidence="2">
    <location>
        <position position="1"/>
    </location>
</feature>
<gene>
    <name evidence="2" type="ORF">S06H3_26287</name>
</gene>
<reference evidence="2" key="1">
    <citation type="journal article" date="2014" name="Front. Microbiol.">
        <title>High frequency of phylogenetically diverse reductive dehalogenase-homologous genes in deep subseafloor sedimentary metagenomes.</title>
        <authorList>
            <person name="Kawai M."/>
            <person name="Futagami T."/>
            <person name="Toyoda A."/>
            <person name="Takaki Y."/>
            <person name="Nishi S."/>
            <person name="Hori S."/>
            <person name="Arai W."/>
            <person name="Tsubouchi T."/>
            <person name="Morono Y."/>
            <person name="Uchiyama I."/>
            <person name="Ito T."/>
            <person name="Fujiyama A."/>
            <person name="Inagaki F."/>
            <person name="Takami H."/>
        </authorList>
    </citation>
    <scope>NUCLEOTIDE SEQUENCE</scope>
    <source>
        <strain evidence="2">Expedition CK06-06</strain>
    </source>
</reference>
<protein>
    <recommendedName>
        <fullName evidence="1">Mur ligase C-terminal domain-containing protein</fullName>
    </recommendedName>
</protein>
<dbReference type="GO" id="GO:0016881">
    <property type="term" value="F:acid-amino acid ligase activity"/>
    <property type="evidence" value="ECO:0007669"/>
    <property type="project" value="InterPro"/>
</dbReference>
<sequence>KQSLEQYFDFDRAILVIGTSVDKDIASIVSQLVPLFSRVIVTGSRHPRAMALAPIVAEFVGHGVETQPMDGVASALSLALTLAGDRDLICVTGSLFVVAEAIEQANRLGLTA</sequence>
<dbReference type="Gene3D" id="3.90.190.20">
    <property type="entry name" value="Mur ligase, C-terminal domain"/>
    <property type="match status" value="1"/>
</dbReference>
<accession>X1M857</accession>
<comment type="caution">
    <text evidence="2">The sequence shown here is derived from an EMBL/GenBank/DDBJ whole genome shotgun (WGS) entry which is preliminary data.</text>
</comment>
<organism evidence="2">
    <name type="scientific">marine sediment metagenome</name>
    <dbReference type="NCBI Taxonomy" id="412755"/>
    <lineage>
        <taxon>unclassified sequences</taxon>
        <taxon>metagenomes</taxon>
        <taxon>ecological metagenomes</taxon>
    </lineage>
</organism>
<dbReference type="EMBL" id="BARV01015183">
    <property type="protein sequence ID" value="GAI27822.1"/>
    <property type="molecule type" value="Genomic_DNA"/>
</dbReference>
<evidence type="ECO:0000313" key="2">
    <source>
        <dbReference type="EMBL" id="GAI27822.1"/>
    </source>
</evidence>
<proteinExistence type="predicted"/>
<dbReference type="InterPro" id="IPR004101">
    <property type="entry name" value="Mur_ligase_C"/>
</dbReference>
<name>X1M857_9ZZZZ</name>
<dbReference type="AlphaFoldDB" id="X1M857"/>
<dbReference type="Pfam" id="PF02875">
    <property type="entry name" value="Mur_ligase_C"/>
    <property type="match status" value="1"/>
</dbReference>